<dbReference type="CDD" id="cd22345">
    <property type="entry name" value="PDDEXK_nuclease"/>
    <property type="match status" value="1"/>
</dbReference>
<evidence type="ECO:0000313" key="2">
    <source>
        <dbReference type="EMBL" id="GAI58087.1"/>
    </source>
</evidence>
<feature type="non-terminal residue" evidence="2">
    <location>
        <position position="1"/>
    </location>
</feature>
<dbReference type="Pfam" id="PF14511">
    <property type="entry name" value="RE_EcoO109I"/>
    <property type="match status" value="1"/>
</dbReference>
<comment type="caution">
    <text evidence="2">The sequence shown here is derived from an EMBL/GenBank/DDBJ whole genome shotgun (WGS) entry which is preliminary data.</text>
</comment>
<dbReference type="EMBL" id="BARV01038248">
    <property type="protein sequence ID" value="GAI58087.1"/>
    <property type="molecule type" value="Genomic_DNA"/>
</dbReference>
<organism evidence="2">
    <name type="scientific">marine sediment metagenome</name>
    <dbReference type="NCBI Taxonomy" id="412755"/>
    <lineage>
        <taxon>unclassified sequences</taxon>
        <taxon>metagenomes</taxon>
        <taxon>ecological metagenomes</taxon>
    </lineage>
</organism>
<dbReference type="SUPFAM" id="SSF52980">
    <property type="entry name" value="Restriction endonuclease-like"/>
    <property type="match status" value="1"/>
</dbReference>
<evidence type="ECO:0000259" key="1">
    <source>
        <dbReference type="Pfam" id="PF14511"/>
    </source>
</evidence>
<accession>X1PP76</accession>
<proteinExistence type="predicted"/>
<feature type="non-terminal residue" evidence="2">
    <location>
        <position position="207"/>
    </location>
</feature>
<dbReference type="InterPro" id="IPR011335">
    <property type="entry name" value="Restrct_endonuc-II-like"/>
</dbReference>
<feature type="domain" description="Type II restriction endonuclease EcoO109IR" evidence="1">
    <location>
        <begin position="1"/>
        <end position="161"/>
    </location>
</feature>
<dbReference type="AlphaFoldDB" id="X1PP76"/>
<dbReference type="InterPro" id="IPR032793">
    <property type="entry name" value="RE_EcoO109IR"/>
</dbReference>
<protein>
    <recommendedName>
        <fullName evidence="1">Type II restriction endonuclease EcoO109IR domain-containing protein</fullName>
    </recommendedName>
</protein>
<gene>
    <name evidence="2" type="ORF">S06H3_58976</name>
</gene>
<name>X1PP76_9ZZZZ</name>
<sequence>PYLFRAKNITTAGDLMNGLLDAFLSSSEEKLFGDFLEDLAIFVASQTCNGHKSTAPGVDLEFENKGISYIVSVKSGPNWGNSSQQSKLAEDLQKAVIRVKQSQHGVNVQPVLGICYGKTRTNYFSGYLKVVGQNFWYLISENEDLYTDIIEPIGYRAKEHNDAFDKEKARVVNRFTKEFIDRFCDDTGAIDWVKLVGFNSGNYDLDK</sequence>
<reference evidence="2" key="1">
    <citation type="journal article" date="2014" name="Front. Microbiol.">
        <title>High frequency of phylogenetically diverse reductive dehalogenase-homologous genes in deep subseafloor sedimentary metagenomes.</title>
        <authorList>
            <person name="Kawai M."/>
            <person name="Futagami T."/>
            <person name="Toyoda A."/>
            <person name="Takaki Y."/>
            <person name="Nishi S."/>
            <person name="Hori S."/>
            <person name="Arai W."/>
            <person name="Tsubouchi T."/>
            <person name="Morono Y."/>
            <person name="Uchiyama I."/>
            <person name="Ito T."/>
            <person name="Fujiyama A."/>
            <person name="Inagaki F."/>
            <person name="Takami H."/>
        </authorList>
    </citation>
    <scope>NUCLEOTIDE SEQUENCE</scope>
    <source>
        <strain evidence="2">Expedition CK06-06</strain>
    </source>
</reference>